<keyword evidence="1" id="KW-0677">Repeat</keyword>
<dbReference type="Gene3D" id="2.60.40.1120">
    <property type="entry name" value="Carboxypeptidase-like, regulatory domain"/>
    <property type="match status" value="1"/>
</dbReference>
<proteinExistence type="predicted"/>
<keyword evidence="5" id="KW-1185">Reference proteome</keyword>
<evidence type="ECO:0000256" key="2">
    <source>
        <dbReference type="SAM" id="SignalP"/>
    </source>
</evidence>
<feature type="chain" id="PRO_5035259000" evidence="2">
    <location>
        <begin position="28"/>
        <end position="710"/>
    </location>
</feature>
<dbReference type="InterPro" id="IPR013784">
    <property type="entry name" value="Carb-bd-like_fold"/>
</dbReference>
<dbReference type="InterPro" id="IPR001119">
    <property type="entry name" value="SLH_dom"/>
</dbReference>
<dbReference type="PROSITE" id="PS51272">
    <property type="entry name" value="SLH"/>
    <property type="match status" value="2"/>
</dbReference>
<protein>
    <submittedName>
        <fullName evidence="4">S-layer homology domain-containing protein</fullName>
    </submittedName>
</protein>
<dbReference type="EMBL" id="CP058649">
    <property type="protein sequence ID" value="QUI22708.1"/>
    <property type="molecule type" value="Genomic_DNA"/>
</dbReference>
<evidence type="ECO:0000313" key="4">
    <source>
        <dbReference type="EMBL" id="QUI22708.1"/>
    </source>
</evidence>
<sequence>MKRTMLSLVGLTTCTIIYFLTMQTCMATVQTPEITYPYDGDMIEWSDINIAWTKIVEADYYHVLIEDLTSGNYIENSTKIDGESYLLTADKITPGHMIRVAVNACDSDGNESGIQEITFSINQLITHYKLSGYVSDNGYLLMAGVKVLLDNNLETITDSKGYYEFNEVEKGLHELTFMYPEYTTVQETVDIVNNTKRDITIMRAPKPDPVMKFFSLGKTTFDGDVTSFLSDQTDFKIGDTLSIEGSIASNDGSIEKLTIYINGPDNKNLQQEYETQHTSYFTNSSFKIGETWIKNSGKYWIQIWAKNYNRESIMVGEIQINVEDNQLLPPEIILSQSDYIESKNEIQIKWVASRNGTPDFYEVFIYDKNREKVFYEKVLNENEMMIKSSNVDISHLIDGEKYYIELYAHKEAWEAGVSTTNFKKGNMKTPSLNIKANFDTNKILDKVTHKSITLNWSNDELIPINVYVYANGVKELFQKGIINSNYTISTQDLLYDSNYEIVVEMDLPNGKTYNESIVFNTASKPSDWAIPYIINSQDNGLLTDNVKNDYTSNITREEFCEVAVQLYKAISKDNNPIPAPVQTFSDTDNEMVRIAYGLKIVNGNGKGQFEPNAFITRQELAAMMFRTIAVSNPDIDLSGSDNIVNGFSDKSNIAKEWALKPIQFLTKYGIMNGMGDGNFAPISNATKEQAIKMVNVAYKTNYDLLDSKKE</sequence>
<dbReference type="Pfam" id="PF13715">
    <property type="entry name" value="CarbopepD_reg_2"/>
    <property type="match status" value="1"/>
</dbReference>
<evidence type="ECO:0000256" key="1">
    <source>
        <dbReference type="ARBA" id="ARBA00022737"/>
    </source>
</evidence>
<accession>A0A8J8SGV2</accession>
<gene>
    <name evidence="4" type="ORF">HZI73_10565</name>
</gene>
<dbReference type="KEGG" id="vpy:HZI73_10565"/>
<dbReference type="AlphaFoldDB" id="A0A8J8SGV2"/>
<dbReference type="RefSeq" id="WP_212698200.1">
    <property type="nucleotide sequence ID" value="NZ_CP058649.1"/>
</dbReference>
<feature type="domain" description="SLH" evidence="3">
    <location>
        <begin position="644"/>
        <end position="708"/>
    </location>
</feature>
<dbReference type="Proteomes" id="UP000683246">
    <property type="component" value="Chromosome"/>
</dbReference>
<feature type="domain" description="SLH" evidence="3">
    <location>
        <begin position="575"/>
        <end position="638"/>
    </location>
</feature>
<organism evidence="4 5">
    <name type="scientific">Vallitalea pronyensis</name>
    <dbReference type="NCBI Taxonomy" id="1348613"/>
    <lineage>
        <taxon>Bacteria</taxon>
        <taxon>Bacillati</taxon>
        <taxon>Bacillota</taxon>
        <taxon>Clostridia</taxon>
        <taxon>Lachnospirales</taxon>
        <taxon>Vallitaleaceae</taxon>
        <taxon>Vallitalea</taxon>
    </lineage>
</organism>
<evidence type="ECO:0000313" key="5">
    <source>
        <dbReference type="Proteomes" id="UP000683246"/>
    </source>
</evidence>
<dbReference type="GO" id="GO:0030246">
    <property type="term" value="F:carbohydrate binding"/>
    <property type="evidence" value="ECO:0007669"/>
    <property type="project" value="InterPro"/>
</dbReference>
<feature type="signal peptide" evidence="2">
    <location>
        <begin position="1"/>
        <end position="27"/>
    </location>
</feature>
<name>A0A8J8SGV2_9FIRM</name>
<dbReference type="Pfam" id="PF00395">
    <property type="entry name" value="SLH"/>
    <property type="match status" value="2"/>
</dbReference>
<evidence type="ECO:0000259" key="3">
    <source>
        <dbReference type="PROSITE" id="PS51272"/>
    </source>
</evidence>
<dbReference type="SUPFAM" id="SSF49452">
    <property type="entry name" value="Starch-binding domain-like"/>
    <property type="match status" value="1"/>
</dbReference>
<reference evidence="4" key="1">
    <citation type="submission" date="2020-07" db="EMBL/GenBank/DDBJ databases">
        <title>Vallitalea pronyensis genome.</title>
        <authorList>
            <person name="Postec A."/>
        </authorList>
    </citation>
    <scope>NUCLEOTIDE SEQUENCE</scope>
    <source>
        <strain evidence="4">FatNI3</strain>
    </source>
</reference>
<keyword evidence="2" id="KW-0732">Signal</keyword>